<comment type="caution">
    <text evidence="11">The sequence shown here is derived from an EMBL/GenBank/DDBJ whole genome shotgun (WGS) entry which is preliminary data.</text>
</comment>
<name>A0ABV2DK14_9HYPH</name>
<organism evidence="11 12">
    <name type="scientific">Mesorhizobium shangrilense</name>
    <dbReference type="NCBI Taxonomy" id="460060"/>
    <lineage>
        <taxon>Bacteria</taxon>
        <taxon>Pseudomonadati</taxon>
        <taxon>Pseudomonadota</taxon>
        <taxon>Alphaproteobacteria</taxon>
        <taxon>Hyphomicrobiales</taxon>
        <taxon>Phyllobacteriaceae</taxon>
        <taxon>Mesorhizobium</taxon>
    </lineage>
</organism>
<evidence type="ECO:0000256" key="3">
    <source>
        <dbReference type="ARBA" id="ARBA00011738"/>
    </source>
</evidence>
<dbReference type="Proteomes" id="UP001548832">
    <property type="component" value="Unassembled WGS sequence"/>
</dbReference>
<dbReference type="InterPro" id="IPR046373">
    <property type="entry name" value="Acyl-CoA_Oxase/DH_mid-dom_sf"/>
</dbReference>
<comment type="cofactor">
    <cofactor evidence="1 7">
        <name>FAD</name>
        <dbReference type="ChEBI" id="CHEBI:57692"/>
    </cofactor>
</comment>
<evidence type="ECO:0000256" key="7">
    <source>
        <dbReference type="RuleBase" id="RU362125"/>
    </source>
</evidence>
<gene>
    <name evidence="11" type="ORF">ABVQ20_25580</name>
</gene>
<comment type="subunit">
    <text evidence="3">Homodimer.</text>
</comment>
<comment type="similarity">
    <text evidence="2 7">Belongs to the acyl-CoA dehydrogenase family.</text>
</comment>
<dbReference type="InterPro" id="IPR009100">
    <property type="entry name" value="AcylCoA_DH/oxidase_NM_dom_sf"/>
</dbReference>
<dbReference type="InterPro" id="IPR036250">
    <property type="entry name" value="AcylCo_DH-like_C"/>
</dbReference>
<reference evidence="11 12" key="1">
    <citation type="submission" date="2024-06" db="EMBL/GenBank/DDBJ databases">
        <authorList>
            <person name="Kim D.-U."/>
        </authorList>
    </citation>
    <scope>NUCLEOTIDE SEQUENCE [LARGE SCALE GENOMIC DNA]</scope>
    <source>
        <strain evidence="11 12">KACC15460</strain>
    </source>
</reference>
<evidence type="ECO:0000313" key="11">
    <source>
        <dbReference type="EMBL" id="MET2830358.1"/>
    </source>
</evidence>
<dbReference type="InterPro" id="IPR037069">
    <property type="entry name" value="AcylCoA_DH/ox_N_sf"/>
</dbReference>
<evidence type="ECO:0000256" key="6">
    <source>
        <dbReference type="ARBA" id="ARBA00023002"/>
    </source>
</evidence>
<dbReference type="SUPFAM" id="SSF56645">
    <property type="entry name" value="Acyl-CoA dehydrogenase NM domain-like"/>
    <property type="match status" value="1"/>
</dbReference>
<evidence type="ECO:0000259" key="10">
    <source>
        <dbReference type="Pfam" id="PF02771"/>
    </source>
</evidence>
<evidence type="ECO:0000259" key="8">
    <source>
        <dbReference type="Pfam" id="PF00441"/>
    </source>
</evidence>
<evidence type="ECO:0000256" key="4">
    <source>
        <dbReference type="ARBA" id="ARBA00022630"/>
    </source>
</evidence>
<evidence type="ECO:0000256" key="5">
    <source>
        <dbReference type="ARBA" id="ARBA00022827"/>
    </source>
</evidence>
<keyword evidence="5 7" id="KW-0274">FAD</keyword>
<proteinExistence type="inferred from homology"/>
<dbReference type="InterPro" id="IPR013786">
    <property type="entry name" value="AcylCoA_DH/ox_N"/>
</dbReference>
<feature type="domain" description="Acyl-CoA dehydrogenase/oxidase C-terminal" evidence="8">
    <location>
        <begin position="254"/>
        <end position="403"/>
    </location>
</feature>
<dbReference type="Gene3D" id="1.20.140.10">
    <property type="entry name" value="Butyryl-CoA Dehydrogenase, subunit A, domain 3"/>
    <property type="match status" value="1"/>
</dbReference>
<keyword evidence="12" id="KW-1185">Reference proteome</keyword>
<evidence type="ECO:0000259" key="9">
    <source>
        <dbReference type="Pfam" id="PF02770"/>
    </source>
</evidence>
<keyword evidence="4 7" id="KW-0285">Flavoprotein</keyword>
<feature type="domain" description="Acyl-CoA dehydrogenase/oxidase N-terminal" evidence="10">
    <location>
        <begin position="44"/>
        <end position="135"/>
    </location>
</feature>
<protein>
    <submittedName>
        <fullName evidence="11">Acyl-CoA dehydrogenase family protein</fullName>
    </submittedName>
</protein>
<dbReference type="InterPro" id="IPR050741">
    <property type="entry name" value="Acyl-CoA_dehydrogenase"/>
</dbReference>
<dbReference type="RefSeq" id="WP_354462443.1">
    <property type="nucleotide sequence ID" value="NZ_JBEWSZ010000002.1"/>
</dbReference>
<dbReference type="Gene3D" id="1.10.540.10">
    <property type="entry name" value="Acyl-CoA dehydrogenase/oxidase, N-terminal domain"/>
    <property type="match status" value="1"/>
</dbReference>
<dbReference type="InterPro" id="IPR009075">
    <property type="entry name" value="AcylCo_DH/oxidase_C"/>
</dbReference>
<dbReference type="EMBL" id="JBEWSZ010000002">
    <property type="protein sequence ID" value="MET2830358.1"/>
    <property type="molecule type" value="Genomic_DNA"/>
</dbReference>
<evidence type="ECO:0000256" key="2">
    <source>
        <dbReference type="ARBA" id="ARBA00009347"/>
    </source>
</evidence>
<dbReference type="Pfam" id="PF00441">
    <property type="entry name" value="Acyl-CoA_dh_1"/>
    <property type="match status" value="1"/>
</dbReference>
<dbReference type="InterPro" id="IPR006091">
    <property type="entry name" value="Acyl-CoA_Oxase/DH_mid-dom"/>
</dbReference>
<accession>A0ABV2DK14</accession>
<feature type="domain" description="Acyl-CoA oxidase/dehydrogenase middle" evidence="9">
    <location>
        <begin position="140"/>
        <end position="237"/>
    </location>
</feature>
<dbReference type="SUPFAM" id="SSF47203">
    <property type="entry name" value="Acyl-CoA dehydrogenase C-terminal domain-like"/>
    <property type="match status" value="1"/>
</dbReference>
<dbReference type="Gene3D" id="2.40.110.10">
    <property type="entry name" value="Butyryl-CoA Dehydrogenase, subunit A, domain 2"/>
    <property type="match status" value="1"/>
</dbReference>
<dbReference type="PANTHER" id="PTHR48083">
    <property type="entry name" value="MEDIUM-CHAIN SPECIFIC ACYL-COA DEHYDROGENASE, MITOCHONDRIAL-RELATED"/>
    <property type="match status" value="1"/>
</dbReference>
<sequence length="413" mass="46197">MTEMNLGMTERLKPIHQRVAAMVRDEITPLDKEFLAEVGKAGDRWAYTARQSEILEGLKKAARERGLWNFWLTGSDRGYGLSTVEYAYLAEEMGKAHLGAETFNCSAPDTGNMEVLERYGSAEHKKAWLEPLLEGRIRSAYLMTEPDVASSDATNIAMRCERQGENYVLNGEKWWASGAGDPRCAIYIVMVRTGGDEEPQHRRHSMILVPADTKGVTKLRAMQVYGDDDAPHGHMHLRFDNVVVPASNLILGEGRGFEIAQGRLGPGRIHHCMRAIGQAEMALEMLCQRSVRREAFGQPLARLGANFDIIAECRMEIEMARLLCLKAAWMIDQGDARAAAPWISQIKVIAPRVALKVTDEAVQMFGAQGISQDTPLARSWTHLRTLRLADGPDAVHRRQVARTELKKYTQEKV</sequence>
<dbReference type="Pfam" id="PF02771">
    <property type="entry name" value="Acyl-CoA_dh_N"/>
    <property type="match status" value="1"/>
</dbReference>
<evidence type="ECO:0000256" key="1">
    <source>
        <dbReference type="ARBA" id="ARBA00001974"/>
    </source>
</evidence>
<keyword evidence="6 7" id="KW-0560">Oxidoreductase</keyword>
<dbReference type="Pfam" id="PF02770">
    <property type="entry name" value="Acyl-CoA_dh_M"/>
    <property type="match status" value="1"/>
</dbReference>
<dbReference type="PANTHER" id="PTHR48083:SF13">
    <property type="entry name" value="ACYL-COA DEHYDROGENASE FAMILY MEMBER 11"/>
    <property type="match status" value="1"/>
</dbReference>
<evidence type="ECO:0000313" key="12">
    <source>
        <dbReference type="Proteomes" id="UP001548832"/>
    </source>
</evidence>